<keyword evidence="2" id="KW-0677">Repeat</keyword>
<dbReference type="CDD" id="cd00167">
    <property type="entry name" value="SANT"/>
    <property type="match status" value="2"/>
</dbReference>
<evidence type="ECO:0000256" key="1">
    <source>
        <dbReference type="ARBA" id="ARBA00004123"/>
    </source>
</evidence>
<gene>
    <name evidence="10" type="ORF">GSMUA_157180.1</name>
</gene>
<dbReference type="GO" id="GO:0000976">
    <property type="term" value="F:transcription cis-regulatory region binding"/>
    <property type="evidence" value="ECO:0007669"/>
    <property type="project" value="UniProtKB-ARBA"/>
</dbReference>
<accession>A0A8D7F9S3</accession>
<name>A0A8D7F9S3_MUSAM</name>
<evidence type="ECO:0000259" key="9">
    <source>
        <dbReference type="PROSITE" id="PS51294"/>
    </source>
</evidence>
<dbReference type="SMART" id="SM00717">
    <property type="entry name" value="SANT"/>
    <property type="match status" value="2"/>
</dbReference>
<comment type="subcellular location">
    <subcellularLocation>
        <location evidence="1">Nucleus</location>
    </subcellularLocation>
</comment>
<dbReference type="InterPro" id="IPR001005">
    <property type="entry name" value="SANT/Myb"/>
</dbReference>
<dbReference type="InterPro" id="IPR015495">
    <property type="entry name" value="Myb_TF_plants"/>
</dbReference>
<feature type="compositionally biased region" description="Basic and acidic residues" evidence="7">
    <location>
        <begin position="202"/>
        <end position="216"/>
    </location>
</feature>
<sequence>MRSPCCEKQGSNRRAWIKEEDKKVVDCIRVHGGASWRSVPRGAGRPLRRGQSCRLRWSNCLRPDVGGGCFEEDEEDLIIKLHALLGNRWSLIAGRLPGRSDDEIKNYWNSHLRKKLRSMGVDPDNHRVTQNVLLRRSQSSHSATLSSTNDATNERVECCWRFNPATEGHRVCYADGRPEENCNGGLPDLNLDLTISLPSSLVEKRPGSEDSTDPARLENPTLLLFP</sequence>
<dbReference type="AlphaFoldDB" id="A0A8D7F9S3"/>
<dbReference type="InterPro" id="IPR017930">
    <property type="entry name" value="Myb_dom"/>
</dbReference>
<evidence type="ECO:0000256" key="2">
    <source>
        <dbReference type="ARBA" id="ARBA00022737"/>
    </source>
</evidence>
<dbReference type="EMBL" id="HG996471">
    <property type="protein sequence ID" value="CAG1845923.1"/>
    <property type="molecule type" value="Genomic_DNA"/>
</dbReference>
<dbReference type="Pfam" id="PF00249">
    <property type="entry name" value="Myb_DNA-binding"/>
    <property type="match status" value="2"/>
</dbReference>
<evidence type="ECO:0000256" key="6">
    <source>
        <dbReference type="ARBA" id="ARBA00023242"/>
    </source>
</evidence>
<dbReference type="SUPFAM" id="SSF46689">
    <property type="entry name" value="Homeodomain-like"/>
    <property type="match status" value="1"/>
</dbReference>
<dbReference type="InterPro" id="IPR009057">
    <property type="entry name" value="Homeodomain-like_sf"/>
</dbReference>
<feature type="region of interest" description="Disordered" evidence="7">
    <location>
        <begin position="201"/>
        <end position="226"/>
    </location>
</feature>
<keyword evidence="5" id="KW-0804">Transcription</keyword>
<keyword evidence="6" id="KW-0539">Nucleus</keyword>
<dbReference type="PROSITE" id="PS50090">
    <property type="entry name" value="MYB_LIKE"/>
    <property type="match status" value="2"/>
</dbReference>
<evidence type="ECO:0000256" key="7">
    <source>
        <dbReference type="SAM" id="MobiDB-lite"/>
    </source>
</evidence>
<evidence type="ECO:0000256" key="3">
    <source>
        <dbReference type="ARBA" id="ARBA00023015"/>
    </source>
</evidence>
<evidence type="ECO:0000256" key="4">
    <source>
        <dbReference type="ARBA" id="ARBA00023125"/>
    </source>
</evidence>
<keyword evidence="4" id="KW-0238">DNA-binding</keyword>
<dbReference type="GO" id="GO:0005634">
    <property type="term" value="C:nucleus"/>
    <property type="evidence" value="ECO:0007669"/>
    <property type="project" value="UniProtKB-SubCell"/>
</dbReference>
<reference evidence="10" key="1">
    <citation type="submission" date="2021-03" db="EMBL/GenBank/DDBJ databases">
        <authorList>
            <consortium name="Genoscope - CEA"/>
            <person name="William W."/>
        </authorList>
    </citation>
    <scope>NUCLEOTIDE SEQUENCE</scope>
    <source>
        <strain evidence="10">Doubled-haploid Pahang</strain>
    </source>
</reference>
<dbReference type="PROSITE" id="PS51294">
    <property type="entry name" value="HTH_MYB"/>
    <property type="match status" value="2"/>
</dbReference>
<organism evidence="10">
    <name type="scientific">Musa acuminata subsp. malaccensis</name>
    <name type="common">Wild banana</name>
    <name type="synonym">Musa malaccensis</name>
    <dbReference type="NCBI Taxonomy" id="214687"/>
    <lineage>
        <taxon>Eukaryota</taxon>
        <taxon>Viridiplantae</taxon>
        <taxon>Streptophyta</taxon>
        <taxon>Embryophyta</taxon>
        <taxon>Tracheophyta</taxon>
        <taxon>Spermatophyta</taxon>
        <taxon>Magnoliopsida</taxon>
        <taxon>Liliopsida</taxon>
        <taxon>Zingiberales</taxon>
        <taxon>Musaceae</taxon>
        <taxon>Musa</taxon>
    </lineage>
</organism>
<evidence type="ECO:0000313" key="10">
    <source>
        <dbReference type="EMBL" id="CAG1845923.1"/>
    </source>
</evidence>
<feature type="domain" description="HTH myb-type" evidence="9">
    <location>
        <begin position="8"/>
        <end position="61"/>
    </location>
</feature>
<dbReference type="Gene3D" id="1.10.10.60">
    <property type="entry name" value="Homeodomain-like"/>
    <property type="match status" value="2"/>
</dbReference>
<dbReference type="PANTHER" id="PTHR47994">
    <property type="entry name" value="F14D16.11-RELATED"/>
    <property type="match status" value="1"/>
</dbReference>
<feature type="domain" description="HTH myb-type" evidence="9">
    <location>
        <begin position="62"/>
        <end position="116"/>
    </location>
</feature>
<feature type="domain" description="Myb-like" evidence="8">
    <location>
        <begin position="62"/>
        <end position="112"/>
    </location>
</feature>
<proteinExistence type="predicted"/>
<protein>
    <submittedName>
        <fullName evidence="10">(wild Malaysian banana) hypothetical protein</fullName>
    </submittedName>
</protein>
<keyword evidence="3" id="KW-0805">Transcription regulation</keyword>
<dbReference type="FunFam" id="1.10.10.60:FF:000394">
    <property type="entry name" value="MYB transcription factor"/>
    <property type="match status" value="1"/>
</dbReference>
<dbReference type="PANTHER" id="PTHR47994:SF5">
    <property type="entry name" value="F14D16.11-RELATED"/>
    <property type="match status" value="1"/>
</dbReference>
<evidence type="ECO:0000256" key="5">
    <source>
        <dbReference type="ARBA" id="ARBA00023163"/>
    </source>
</evidence>
<feature type="domain" description="Myb-like" evidence="8">
    <location>
        <begin position="8"/>
        <end position="61"/>
    </location>
</feature>
<evidence type="ECO:0000259" key="8">
    <source>
        <dbReference type="PROSITE" id="PS50090"/>
    </source>
</evidence>